<evidence type="ECO:0000313" key="4">
    <source>
        <dbReference type="Proteomes" id="UP000621631"/>
    </source>
</evidence>
<name>A0AAC9NLN4_VIRHA</name>
<dbReference type="PANTHER" id="PTHR38433:SF1">
    <property type="entry name" value="DUF1641 DOMAIN-CONTAINING PROTEIN"/>
    <property type="match status" value="1"/>
</dbReference>
<proteinExistence type="predicted"/>
<accession>A0AAC9NLN4</accession>
<reference evidence="2 4" key="2">
    <citation type="submission" date="2020-09" db="EMBL/GenBank/DDBJ databases">
        <title>Draft Genome Sequences of Oil-Oxidizing Bacteria Halomonas titanicae, Marinobacter lutaoensis, and Virgibacillus halodenitrificans Isolated from Highly Saline Environments.</title>
        <authorList>
            <person name="Grouzdev D.S."/>
            <person name="Sokolova D.S."/>
            <person name="Semenova E.M."/>
            <person name="Borzenkov I.A."/>
            <person name="Bidzhieva S.K."/>
            <person name="Poltaraus A.B."/>
            <person name="Nazina T.N."/>
        </authorList>
    </citation>
    <scope>NUCLEOTIDE SEQUENCE [LARGE SCALE GENOMIC DNA]</scope>
    <source>
        <strain evidence="2 4">VKM B-3472D</strain>
    </source>
</reference>
<keyword evidence="4" id="KW-1185">Reference proteome</keyword>
<dbReference type="RefSeq" id="WP_019376113.1">
    <property type="nucleotide sequence ID" value="NZ_CP017962.1"/>
</dbReference>
<dbReference type="Pfam" id="PF07849">
    <property type="entry name" value="DUF1641"/>
    <property type="match status" value="1"/>
</dbReference>
<gene>
    <name evidence="1" type="ORF">BME96_11735</name>
    <name evidence="2" type="ORF">IC602_16975</name>
</gene>
<dbReference type="GeneID" id="71515072"/>
<organism evidence="1 3">
    <name type="scientific">Virgibacillus halodenitrificans</name>
    <name type="common">Bacillus halodenitrificans</name>
    <dbReference type="NCBI Taxonomy" id="1482"/>
    <lineage>
        <taxon>Bacteria</taxon>
        <taxon>Bacillati</taxon>
        <taxon>Bacillota</taxon>
        <taxon>Bacilli</taxon>
        <taxon>Bacillales</taxon>
        <taxon>Bacillaceae</taxon>
        <taxon>Virgibacillus</taxon>
    </lineage>
</organism>
<dbReference type="AlphaFoldDB" id="A0AAC9NLN4"/>
<dbReference type="PANTHER" id="PTHR38433">
    <property type="match status" value="1"/>
</dbReference>
<dbReference type="EMBL" id="JACWEZ010000016">
    <property type="protein sequence ID" value="MBD1224306.1"/>
    <property type="molecule type" value="Genomic_DNA"/>
</dbReference>
<dbReference type="Proteomes" id="UP000621631">
    <property type="component" value="Unassembled WGS sequence"/>
</dbReference>
<dbReference type="KEGG" id="vhl:BME96_11735"/>
<evidence type="ECO:0000313" key="1">
    <source>
        <dbReference type="EMBL" id="APC48821.1"/>
    </source>
</evidence>
<evidence type="ECO:0000313" key="3">
    <source>
        <dbReference type="Proteomes" id="UP000182945"/>
    </source>
</evidence>
<dbReference type="InterPro" id="IPR012440">
    <property type="entry name" value="DUF1641"/>
</dbReference>
<dbReference type="EMBL" id="CP017962">
    <property type="protein sequence ID" value="APC48821.1"/>
    <property type="molecule type" value="Genomic_DNA"/>
</dbReference>
<sequence length="158" mass="17713">MANPISDIKRMEIPAEDIERKNLDELIKTVSENKESCIKGIDLLSAMNESGMLDAVNALIKHRKEATKNVVQELNKPQYSATLENLVELFLLLGEINVNEVSNMTDKINHGLKEAMEVPPSNQEKMNYIGMVKALKDPEINKSITMILSFLKGMGKEL</sequence>
<dbReference type="Proteomes" id="UP000182945">
    <property type="component" value="Chromosome"/>
</dbReference>
<evidence type="ECO:0000313" key="2">
    <source>
        <dbReference type="EMBL" id="MBD1224306.1"/>
    </source>
</evidence>
<protein>
    <submittedName>
        <fullName evidence="2">DUF1641 domain-containing protein</fullName>
    </submittedName>
</protein>
<reference evidence="1 3" key="1">
    <citation type="submission" date="2016-11" db="EMBL/GenBank/DDBJ databases">
        <title>Complete genome sequencing of Virgibacillus halodenitrificans PDB-F2.</title>
        <authorList>
            <person name="Sun Z."/>
            <person name="Zhou Y."/>
            <person name="Li H."/>
        </authorList>
    </citation>
    <scope>NUCLEOTIDE SEQUENCE [LARGE SCALE GENOMIC DNA]</scope>
    <source>
        <strain evidence="1 3">PDB-F2</strain>
    </source>
</reference>